<dbReference type="CDD" id="cd00586">
    <property type="entry name" value="4HBT"/>
    <property type="match status" value="1"/>
</dbReference>
<dbReference type="PANTHER" id="PTHR31793:SF37">
    <property type="entry name" value="ACYL-COA THIOESTER HYDROLASE YBGC"/>
    <property type="match status" value="1"/>
</dbReference>
<dbReference type="GO" id="GO:0047617">
    <property type="term" value="F:fatty acyl-CoA hydrolase activity"/>
    <property type="evidence" value="ECO:0007669"/>
    <property type="project" value="TreeGrafter"/>
</dbReference>
<dbReference type="PIRSF" id="PIRSF003230">
    <property type="entry name" value="YbgC"/>
    <property type="match status" value="1"/>
</dbReference>
<dbReference type="KEGG" id="ahs:AHALO_1471"/>
<dbReference type="InterPro" id="IPR029069">
    <property type="entry name" value="HotDog_dom_sf"/>
</dbReference>
<evidence type="ECO:0000259" key="3">
    <source>
        <dbReference type="Pfam" id="PF03061"/>
    </source>
</evidence>
<dbReference type="OrthoDB" id="9808429at2"/>
<reference evidence="4 5" key="1">
    <citation type="submission" date="2017-09" db="EMBL/GenBank/DDBJ databases">
        <title>Genomics of the genus Arcobacter.</title>
        <authorList>
            <person name="Perez-Cataluna A."/>
            <person name="Figueras M.J."/>
            <person name="Salas-Masso N."/>
        </authorList>
    </citation>
    <scope>NUCLEOTIDE SEQUENCE [LARGE SCALE GENOMIC DNA]</scope>
    <source>
        <strain evidence="4 5">DSM 18005</strain>
    </source>
</reference>
<evidence type="ECO:0000256" key="2">
    <source>
        <dbReference type="ARBA" id="ARBA00022801"/>
    </source>
</evidence>
<dbReference type="PANTHER" id="PTHR31793">
    <property type="entry name" value="4-HYDROXYBENZOYL-COA THIOESTERASE FAMILY MEMBER"/>
    <property type="match status" value="1"/>
</dbReference>
<protein>
    <submittedName>
        <fullName evidence="4">Acyl-CoA thioester hydrolase</fullName>
    </submittedName>
</protein>
<dbReference type="RefSeq" id="WP_101184793.1">
    <property type="nucleotide sequence ID" value="NZ_CP031218.1"/>
</dbReference>
<keyword evidence="5" id="KW-1185">Reference proteome</keyword>
<dbReference type="SUPFAM" id="SSF54637">
    <property type="entry name" value="Thioesterase/thiol ester dehydrase-isomerase"/>
    <property type="match status" value="1"/>
</dbReference>
<comment type="caution">
    <text evidence="4">The sequence shown here is derived from an EMBL/GenBank/DDBJ whole genome shotgun (WGS) entry which is preliminary data.</text>
</comment>
<dbReference type="InterPro" id="IPR006684">
    <property type="entry name" value="YbgC/YbaW"/>
</dbReference>
<sequence length="123" mass="14474">MKIRVYYEDTDVGGVVYYANYLKFCERARSELFFKKGLTPHISDMEFFVVKEVDAKYIKPAKFGDLLDVSAKLESKKSASLIMHQEVRRENELLFTARFKLAYLKEFKPAKIPQELFEVFLND</sequence>
<dbReference type="InterPro" id="IPR006683">
    <property type="entry name" value="Thioestr_dom"/>
</dbReference>
<gene>
    <name evidence="4" type="ORF">CP960_07470</name>
</gene>
<evidence type="ECO:0000256" key="1">
    <source>
        <dbReference type="ARBA" id="ARBA00005953"/>
    </source>
</evidence>
<evidence type="ECO:0000313" key="4">
    <source>
        <dbReference type="EMBL" id="PKI80834.1"/>
    </source>
</evidence>
<dbReference type="Gene3D" id="3.10.129.10">
    <property type="entry name" value="Hotdog Thioesterase"/>
    <property type="match status" value="1"/>
</dbReference>
<comment type="similarity">
    <text evidence="1">Belongs to the 4-hydroxybenzoyl-CoA thioesterase family.</text>
</comment>
<dbReference type="AlphaFoldDB" id="A0A2N1J2W0"/>
<dbReference type="NCBIfam" id="TIGR00051">
    <property type="entry name" value="YbgC/FadM family acyl-CoA thioesterase"/>
    <property type="match status" value="1"/>
</dbReference>
<dbReference type="Proteomes" id="UP000233248">
    <property type="component" value="Unassembled WGS sequence"/>
</dbReference>
<dbReference type="InterPro" id="IPR050563">
    <property type="entry name" value="4-hydroxybenzoyl-CoA_TE"/>
</dbReference>
<dbReference type="Pfam" id="PF03061">
    <property type="entry name" value="4HBT"/>
    <property type="match status" value="1"/>
</dbReference>
<keyword evidence="2 4" id="KW-0378">Hydrolase</keyword>
<name>A0A2N1J2W0_9BACT</name>
<feature type="domain" description="Thioesterase" evidence="3">
    <location>
        <begin position="13"/>
        <end position="93"/>
    </location>
</feature>
<evidence type="ECO:0000313" key="5">
    <source>
        <dbReference type="Proteomes" id="UP000233248"/>
    </source>
</evidence>
<proteinExistence type="inferred from homology"/>
<dbReference type="EMBL" id="NXIF01000027">
    <property type="protein sequence ID" value="PKI80834.1"/>
    <property type="molecule type" value="Genomic_DNA"/>
</dbReference>
<organism evidence="4 5">
    <name type="scientific">Malaciobacter halophilus</name>
    <dbReference type="NCBI Taxonomy" id="197482"/>
    <lineage>
        <taxon>Bacteria</taxon>
        <taxon>Pseudomonadati</taxon>
        <taxon>Campylobacterota</taxon>
        <taxon>Epsilonproteobacteria</taxon>
        <taxon>Campylobacterales</taxon>
        <taxon>Arcobacteraceae</taxon>
        <taxon>Malaciobacter</taxon>
    </lineage>
</organism>
<accession>A0A2N1J2W0</accession>